<dbReference type="Proteomes" id="UP000779508">
    <property type="component" value="Unassembled WGS sequence"/>
</dbReference>
<organism evidence="2 3">
    <name type="scientific">Alkaliphilus flagellatus</name>
    <dbReference type="NCBI Taxonomy" id="2841507"/>
    <lineage>
        <taxon>Bacteria</taxon>
        <taxon>Bacillati</taxon>
        <taxon>Bacillota</taxon>
        <taxon>Clostridia</taxon>
        <taxon>Peptostreptococcales</taxon>
        <taxon>Natronincolaceae</taxon>
        <taxon>Alkaliphilus</taxon>
    </lineage>
</organism>
<dbReference type="PANTHER" id="PTHR43865:SF1">
    <property type="entry name" value="RUBRERYTHRIN-RELATED"/>
    <property type="match status" value="1"/>
</dbReference>
<evidence type="ECO:0000259" key="1">
    <source>
        <dbReference type="Pfam" id="PF02915"/>
    </source>
</evidence>
<accession>A0ABS6FY89</accession>
<evidence type="ECO:0000313" key="3">
    <source>
        <dbReference type="Proteomes" id="UP000779508"/>
    </source>
</evidence>
<name>A0ABS6FY89_9FIRM</name>
<dbReference type="InterPro" id="IPR003251">
    <property type="entry name" value="Rr_diiron-bd_dom"/>
</dbReference>
<sequence>MHKDELNIIKQAILNEIEGYEFYNMAAQQAGTDESKEAFIELANEELKHADYLRQLFDKIKNSSEDDFKLSFLVDPPSPNIFDWKKVDKKYTSLAISVFGIGIQMEKASIDFYEDAKKNSSFEEAKKLYDLLIGWEKVHLDQFTKQYNLYKEVWWNDQEFAPF</sequence>
<keyword evidence="3" id="KW-1185">Reference proteome</keyword>
<dbReference type="PANTHER" id="PTHR43865">
    <property type="entry name" value="RUBRERYTHRIN-RELATED"/>
    <property type="match status" value="1"/>
</dbReference>
<reference evidence="2 3" key="1">
    <citation type="submission" date="2021-06" db="EMBL/GenBank/DDBJ databases">
        <authorList>
            <person name="Sun Q."/>
            <person name="Li D."/>
        </authorList>
    </citation>
    <scope>NUCLEOTIDE SEQUENCE [LARGE SCALE GENOMIC DNA]</scope>
    <source>
        <strain evidence="2 3">MSJ-5</strain>
    </source>
</reference>
<dbReference type="InterPro" id="IPR052364">
    <property type="entry name" value="Rubrerythrin"/>
</dbReference>
<dbReference type="RefSeq" id="WP_216414702.1">
    <property type="nucleotide sequence ID" value="NZ_JAHLQK010000001.1"/>
</dbReference>
<protein>
    <submittedName>
        <fullName evidence="2">Ferritin family protein</fullName>
    </submittedName>
</protein>
<gene>
    <name evidence="2" type="ORF">KQI88_02080</name>
</gene>
<dbReference type="Pfam" id="PF02915">
    <property type="entry name" value="Rubrerythrin"/>
    <property type="match status" value="1"/>
</dbReference>
<proteinExistence type="predicted"/>
<dbReference type="EMBL" id="JAHLQK010000001">
    <property type="protein sequence ID" value="MBU5675205.1"/>
    <property type="molecule type" value="Genomic_DNA"/>
</dbReference>
<feature type="domain" description="Rubrerythrin diiron-binding" evidence="1">
    <location>
        <begin position="7"/>
        <end position="145"/>
    </location>
</feature>
<dbReference type="CDD" id="cd01045">
    <property type="entry name" value="Ferritin_like_AB"/>
    <property type="match status" value="1"/>
</dbReference>
<comment type="caution">
    <text evidence="2">The sequence shown here is derived from an EMBL/GenBank/DDBJ whole genome shotgun (WGS) entry which is preliminary data.</text>
</comment>
<evidence type="ECO:0000313" key="2">
    <source>
        <dbReference type="EMBL" id="MBU5675205.1"/>
    </source>
</evidence>